<dbReference type="NCBIfam" id="NF008557">
    <property type="entry name" value="PRK11493.1"/>
    <property type="match status" value="1"/>
</dbReference>
<dbReference type="SUPFAM" id="SSF52821">
    <property type="entry name" value="Rhodanese/Cell cycle control phosphatase"/>
    <property type="match status" value="2"/>
</dbReference>
<dbReference type="Proteomes" id="UP001597296">
    <property type="component" value="Unassembled WGS sequence"/>
</dbReference>
<evidence type="ECO:0000256" key="1">
    <source>
        <dbReference type="ARBA" id="ARBA00022679"/>
    </source>
</evidence>
<gene>
    <name evidence="5" type="primary">sseA</name>
    <name evidence="5" type="ORF">ACFSNB_08665</name>
</gene>
<name>A0ABW5CAW0_9PROT</name>
<reference evidence="6" key="1">
    <citation type="journal article" date="2019" name="Int. J. Syst. Evol. Microbiol.">
        <title>The Global Catalogue of Microorganisms (GCM) 10K type strain sequencing project: providing services to taxonomists for standard genome sequencing and annotation.</title>
        <authorList>
            <consortium name="The Broad Institute Genomics Platform"/>
            <consortium name="The Broad Institute Genome Sequencing Center for Infectious Disease"/>
            <person name="Wu L."/>
            <person name="Ma J."/>
        </authorList>
    </citation>
    <scope>NUCLEOTIDE SEQUENCE [LARGE SCALE GENOMIC DNA]</scope>
    <source>
        <strain evidence="6">KCTC 15012</strain>
    </source>
</reference>
<dbReference type="GO" id="GO:0016784">
    <property type="term" value="F:3-mercaptopyruvate sulfurtransferase activity"/>
    <property type="evidence" value="ECO:0007669"/>
    <property type="project" value="UniProtKB-EC"/>
</dbReference>
<dbReference type="PANTHER" id="PTHR11364:SF27">
    <property type="entry name" value="SULFURTRANSFERASE"/>
    <property type="match status" value="1"/>
</dbReference>
<keyword evidence="6" id="KW-1185">Reference proteome</keyword>
<feature type="domain" description="Rhodanese" evidence="4">
    <location>
        <begin position="20"/>
        <end position="137"/>
    </location>
</feature>
<dbReference type="PROSITE" id="PS00380">
    <property type="entry name" value="RHODANESE_1"/>
    <property type="match status" value="1"/>
</dbReference>
<dbReference type="SMART" id="SM00450">
    <property type="entry name" value="RHOD"/>
    <property type="match status" value="2"/>
</dbReference>
<evidence type="ECO:0000313" key="6">
    <source>
        <dbReference type="Proteomes" id="UP001597296"/>
    </source>
</evidence>
<dbReference type="InterPro" id="IPR036873">
    <property type="entry name" value="Rhodanese-like_dom_sf"/>
</dbReference>
<evidence type="ECO:0000313" key="5">
    <source>
        <dbReference type="EMBL" id="MFD2233876.1"/>
    </source>
</evidence>
<evidence type="ECO:0000259" key="4">
    <source>
        <dbReference type="PROSITE" id="PS50206"/>
    </source>
</evidence>
<organism evidence="5 6">
    <name type="scientific">Phaeospirillum tilakii</name>
    <dbReference type="NCBI Taxonomy" id="741673"/>
    <lineage>
        <taxon>Bacteria</taxon>
        <taxon>Pseudomonadati</taxon>
        <taxon>Pseudomonadota</taxon>
        <taxon>Alphaproteobacteria</taxon>
        <taxon>Rhodospirillales</taxon>
        <taxon>Rhodospirillaceae</taxon>
        <taxon>Phaeospirillum</taxon>
    </lineage>
</organism>
<proteinExistence type="predicted"/>
<dbReference type="PANTHER" id="PTHR11364">
    <property type="entry name" value="THIOSULFATE SULFERTANSFERASE"/>
    <property type="match status" value="1"/>
</dbReference>
<dbReference type="PROSITE" id="PS50206">
    <property type="entry name" value="RHODANESE_3"/>
    <property type="match status" value="2"/>
</dbReference>
<dbReference type="CDD" id="cd01448">
    <property type="entry name" value="TST_Repeat_1"/>
    <property type="match status" value="1"/>
</dbReference>
<dbReference type="CDD" id="cd01449">
    <property type="entry name" value="TST_Repeat_2"/>
    <property type="match status" value="1"/>
</dbReference>
<evidence type="ECO:0000256" key="3">
    <source>
        <dbReference type="RuleBase" id="RU000507"/>
    </source>
</evidence>
<dbReference type="EMBL" id="JBHUIY010000014">
    <property type="protein sequence ID" value="MFD2233876.1"/>
    <property type="molecule type" value="Genomic_DNA"/>
</dbReference>
<dbReference type="InterPro" id="IPR045078">
    <property type="entry name" value="TST/MPST-like"/>
</dbReference>
<dbReference type="Gene3D" id="3.40.250.10">
    <property type="entry name" value="Rhodanese-like domain"/>
    <property type="match status" value="2"/>
</dbReference>
<sequence>MSLSVPDPLVTAAWLADHLAAPDVRVVDATWFLPTLGRDARAEYRAGHIPGAVFFDIDEIADRSVDLPHMLPPSERFAAQVGALGLGNGHQIVVYDGNDFAASARVWWMFRAFGHDDVVVLDGGLGQWRREGRPVEDLPPPPRNRVFVPRVNRVLVRDFDHVLANVASGHEQLVDVRPAARFRGEAPEPRPCPIAGHVPGALNLPASEVLDPVHRTLLPAETLRERVAAAGIDLARPIVVSCGSGVTACIVALALFRLGVTAAIYDGSWAEWSQRPGAPVTR</sequence>
<dbReference type="InterPro" id="IPR001763">
    <property type="entry name" value="Rhodanese-like_dom"/>
</dbReference>
<dbReference type="RefSeq" id="WP_377315776.1">
    <property type="nucleotide sequence ID" value="NZ_JBHUIY010000014.1"/>
</dbReference>
<dbReference type="InterPro" id="IPR001307">
    <property type="entry name" value="Thiosulphate_STrfase_CS"/>
</dbReference>
<comment type="caution">
    <text evidence="5">The sequence shown here is derived from an EMBL/GenBank/DDBJ whole genome shotgun (WGS) entry which is preliminary data.</text>
</comment>
<keyword evidence="1 3" id="KW-0808">Transferase</keyword>
<accession>A0ABW5CAW0</accession>
<protein>
    <recommendedName>
        <fullName evidence="3">Sulfurtransferase</fullName>
    </recommendedName>
</protein>
<dbReference type="Pfam" id="PF00581">
    <property type="entry name" value="Rhodanese"/>
    <property type="match status" value="2"/>
</dbReference>
<dbReference type="PROSITE" id="PS00683">
    <property type="entry name" value="RHODANESE_2"/>
    <property type="match status" value="1"/>
</dbReference>
<feature type="domain" description="Rhodanese" evidence="4">
    <location>
        <begin position="167"/>
        <end position="281"/>
    </location>
</feature>
<keyword evidence="2" id="KW-0677">Repeat</keyword>
<evidence type="ECO:0000256" key="2">
    <source>
        <dbReference type="ARBA" id="ARBA00022737"/>
    </source>
</evidence>